<comment type="similarity">
    <text evidence="3">Belongs to the CAS family.</text>
</comment>
<dbReference type="EMBL" id="JAHFZB010000030">
    <property type="protein sequence ID" value="KAK6471738.1"/>
    <property type="molecule type" value="Genomic_DNA"/>
</dbReference>
<dbReference type="SUPFAM" id="SSF50044">
    <property type="entry name" value="SH3-domain"/>
    <property type="match status" value="1"/>
</dbReference>
<dbReference type="PROSITE" id="PS50002">
    <property type="entry name" value="SH3"/>
    <property type="match status" value="1"/>
</dbReference>
<dbReference type="InterPro" id="IPR038319">
    <property type="entry name" value="Serine_rich_sf"/>
</dbReference>
<feature type="region of interest" description="Disordered" evidence="10">
    <location>
        <begin position="635"/>
        <end position="660"/>
    </location>
</feature>
<evidence type="ECO:0000256" key="5">
    <source>
        <dbReference type="ARBA" id="ARBA00022490"/>
    </source>
</evidence>
<dbReference type="InterPro" id="IPR037362">
    <property type="entry name" value="CAS_fam"/>
</dbReference>
<feature type="compositionally biased region" description="Low complexity" evidence="10">
    <location>
        <begin position="441"/>
        <end position="454"/>
    </location>
</feature>
<feature type="region of interest" description="Disordered" evidence="10">
    <location>
        <begin position="270"/>
        <end position="350"/>
    </location>
</feature>
<accession>A0ABR0YGR1</accession>
<feature type="non-terminal residue" evidence="12">
    <location>
        <position position="1"/>
    </location>
</feature>
<dbReference type="Pfam" id="PF14604">
    <property type="entry name" value="SH3_9"/>
    <property type="match status" value="1"/>
</dbReference>
<dbReference type="SMART" id="SM00326">
    <property type="entry name" value="SH3"/>
    <property type="match status" value="1"/>
</dbReference>
<dbReference type="Gene3D" id="2.30.30.40">
    <property type="entry name" value="SH3 Domains"/>
    <property type="match status" value="1"/>
</dbReference>
<name>A0ABR0YGR1_HUSHU</name>
<evidence type="ECO:0000256" key="10">
    <source>
        <dbReference type="SAM" id="MobiDB-lite"/>
    </source>
</evidence>
<dbReference type="Proteomes" id="UP001369086">
    <property type="component" value="Unassembled WGS sequence"/>
</dbReference>
<dbReference type="InterPro" id="IPR036028">
    <property type="entry name" value="SH3-like_dom_sf"/>
</dbReference>
<dbReference type="InterPro" id="IPR014928">
    <property type="entry name" value="Serine_rich_dom"/>
</dbReference>
<evidence type="ECO:0000256" key="9">
    <source>
        <dbReference type="PROSITE-ProRule" id="PRU00192"/>
    </source>
</evidence>
<keyword evidence="6" id="KW-0597">Phosphoprotein</keyword>
<protein>
    <submittedName>
        <fullName evidence="12">Cas scaffolding protein family member 4-like isoform X1</fullName>
    </submittedName>
</protein>
<dbReference type="PANTHER" id="PTHR10654:SF19">
    <property type="entry name" value="CAS SCAFFOLDING PROTEIN FAMILY MEMBER 4"/>
    <property type="match status" value="1"/>
</dbReference>
<evidence type="ECO:0000313" key="12">
    <source>
        <dbReference type="EMBL" id="KAK6471738.1"/>
    </source>
</evidence>
<keyword evidence="7" id="KW-0130">Cell adhesion</keyword>
<evidence type="ECO:0000259" key="11">
    <source>
        <dbReference type="PROSITE" id="PS50002"/>
    </source>
</evidence>
<keyword evidence="5" id="KW-0963">Cytoplasm</keyword>
<evidence type="ECO:0000256" key="6">
    <source>
        <dbReference type="ARBA" id="ARBA00022553"/>
    </source>
</evidence>
<keyword evidence="4 9" id="KW-0728">SH3 domain</keyword>
<dbReference type="Pfam" id="PF12026">
    <property type="entry name" value="CAS_C"/>
    <property type="match status" value="1"/>
</dbReference>
<keyword evidence="13" id="KW-1185">Reference proteome</keyword>
<gene>
    <name evidence="12" type="ORF">HHUSO_G28679</name>
</gene>
<dbReference type="Pfam" id="PF08824">
    <property type="entry name" value="Serine_rich"/>
    <property type="match status" value="1"/>
</dbReference>
<feature type="region of interest" description="Disordered" evidence="10">
    <location>
        <begin position="431"/>
        <end position="472"/>
    </location>
</feature>
<feature type="domain" description="SH3" evidence="11">
    <location>
        <begin position="1"/>
        <end position="59"/>
    </location>
</feature>
<reference evidence="12 13" key="1">
    <citation type="submission" date="2021-05" db="EMBL/GenBank/DDBJ databases">
        <authorList>
            <person name="Zahm M."/>
            <person name="Klopp C."/>
            <person name="Cabau C."/>
            <person name="Kuhl H."/>
            <person name="Suciu R."/>
            <person name="Ciorpac M."/>
            <person name="Holostenco D."/>
            <person name="Gessner J."/>
            <person name="Wuertz S."/>
            <person name="Hohne C."/>
            <person name="Stock M."/>
            <person name="Gislard M."/>
            <person name="Lluch J."/>
            <person name="Milhes M."/>
            <person name="Lampietro C."/>
            <person name="Lopez Roques C."/>
            <person name="Donnadieu C."/>
            <person name="Du K."/>
            <person name="Schartl M."/>
            <person name="Guiguen Y."/>
        </authorList>
    </citation>
    <scope>NUCLEOTIDE SEQUENCE [LARGE SCALE GENOMIC DNA]</scope>
    <source>
        <strain evidence="12">Hh-F2</strain>
        <tissue evidence="12">Blood</tissue>
    </source>
</reference>
<proteinExistence type="inferred from homology"/>
<organism evidence="12 13">
    <name type="scientific">Huso huso</name>
    <name type="common">Beluga</name>
    <name type="synonym">Acipenser huso</name>
    <dbReference type="NCBI Taxonomy" id="61971"/>
    <lineage>
        <taxon>Eukaryota</taxon>
        <taxon>Metazoa</taxon>
        <taxon>Chordata</taxon>
        <taxon>Craniata</taxon>
        <taxon>Vertebrata</taxon>
        <taxon>Euteleostomi</taxon>
        <taxon>Actinopterygii</taxon>
        <taxon>Chondrostei</taxon>
        <taxon>Acipenseriformes</taxon>
        <taxon>Acipenseridae</taxon>
        <taxon>Huso</taxon>
    </lineage>
</organism>
<evidence type="ECO:0000256" key="3">
    <source>
        <dbReference type="ARBA" id="ARBA00007848"/>
    </source>
</evidence>
<evidence type="ECO:0000256" key="4">
    <source>
        <dbReference type="ARBA" id="ARBA00022443"/>
    </source>
</evidence>
<feature type="compositionally biased region" description="Polar residues" evidence="10">
    <location>
        <begin position="318"/>
        <end position="336"/>
    </location>
</feature>
<dbReference type="Gene3D" id="1.20.120.830">
    <property type="entry name" value="Serine-rich domain"/>
    <property type="match status" value="1"/>
</dbReference>
<evidence type="ECO:0000256" key="8">
    <source>
        <dbReference type="ARBA" id="ARBA00022949"/>
    </source>
</evidence>
<evidence type="ECO:0000313" key="13">
    <source>
        <dbReference type="Proteomes" id="UP001369086"/>
    </source>
</evidence>
<evidence type="ECO:0000256" key="1">
    <source>
        <dbReference type="ARBA" id="ARBA00004246"/>
    </source>
</evidence>
<keyword evidence="8" id="KW-0965">Cell junction</keyword>
<dbReference type="InterPro" id="IPR021901">
    <property type="entry name" value="CAS_C"/>
</dbReference>
<dbReference type="InterPro" id="IPR001452">
    <property type="entry name" value="SH3_domain"/>
</dbReference>
<feature type="compositionally biased region" description="Polar residues" evidence="10">
    <location>
        <begin position="289"/>
        <end position="299"/>
    </location>
</feature>
<sequence>LAKALYDNKAECSDELAFRKGDILTVIEQNVAGSEGWWRCSLYGRQGLAPANRLHLLSSSQLDTLSSRAPEVGCLSFCTTENPSSFPALESSSRSNQQNIYQIPSVSRPAGPAYEDMKPVYKVPSLAQPALRHPSPSLREPSSMVRQLRSFSRGSAGSQKEVYDVPTLQLRASLTTVSQPSTLGSRVSAPFFLSALHNTTQVTCIFKCDILLSKVYAAPPVVCTDSSYDIPVSSMEEAQKHLNGGYSTLPNPRKSEWIYDIPVSPEKQSWKGLGQGSYETMPAKGGMSGRQQTPSTAQTLLYDIPTPSTDPRMRSAHQDSGTSSNVDSRTPRTNLYDTPPAGKRHSTPQPCPYDVPPSALEQVSHRRASNPAVVSASIAPSSFPVLHRGASCRMYDLPRGSLGREDSLAGGPGRCPIYDIPPPRDCLLESREEEMEEGTDSQHSWHSSSGSSCDPLPPPPLSAPKPHREVTLSQEEAVRRLSLLQEGVCQAVSRLMVFVSSRWRAREHLTCHLEEVHSSVEAIAGSLASFLDFAGDVRGNASRLRDCNLQARLQKQLAIVEDSGVILREAGAALAQAGWKLDSLAQDPSQAPPPDSLDRFVMVARTVPEDVKRLVSILNANSKLLFRPTSPAQVCTKGEESQAGKKNGSQGNSPSEDSDYVQLQAKEKAASSAVKGEDRRVNLKQHCKLYFGALQKAIAVFITSLVEGQPPEKFIPHSKLVIMVGQKLVDTLCKEAHSRGESLDLLCKSNLLCALLKQLAVTTKKAAVHFPDTEALLEAQEFAKELARRAQHFRTLIDL</sequence>
<comment type="subcellular location">
    <subcellularLocation>
        <location evidence="1">Cell junction</location>
        <location evidence="1">Focal adhesion</location>
    </subcellularLocation>
    <subcellularLocation>
        <location evidence="2">Cytoplasm</location>
    </subcellularLocation>
</comment>
<comment type="caution">
    <text evidence="12">The sequence shown here is derived from an EMBL/GenBank/DDBJ whole genome shotgun (WGS) entry which is preliminary data.</text>
</comment>
<dbReference type="CDD" id="cd11844">
    <property type="entry name" value="SH3_CAS"/>
    <property type="match status" value="1"/>
</dbReference>
<evidence type="ECO:0000256" key="7">
    <source>
        <dbReference type="ARBA" id="ARBA00022889"/>
    </source>
</evidence>
<evidence type="ECO:0000256" key="2">
    <source>
        <dbReference type="ARBA" id="ARBA00004496"/>
    </source>
</evidence>
<dbReference type="PANTHER" id="PTHR10654">
    <property type="entry name" value="CAS SCAFFOLDING PROTEIN"/>
    <property type="match status" value="1"/>
</dbReference>
<dbReference type="Gene3D" id="1.20.120.230">
    <property type="entry name" value="Alpha-catenin/vinculin-like"/>
    <property type="match status" value="1"/>
</dbReference>